<dbReference type="Proteomes" id="UP001443914">
    <property type="component" value="Unassembled WGS sequence"/>
</dbReference>
<dbReference type="Gene3D" id="3.60.10.10">
    <property type="entry name" value="Endonuclease/exonuclease/phosphatase"/>
    <property type="match status" value="1"/>
</dbReference>
<sequence length="125" mass="14333">MGDFNLDRDVQEWVSHSQSTLSDILAFNQCILHGGLEDLQSTGCEFTWTNKQDGLARVWSKLDSVMVNSTWLQHFPSTTAVFLPLGISDHSPALVTIFEEVKRTRRFNFLNFWVEDSKGFHQLVN</sequence>
<accession>A0AAW1HAQ8</accession>
<reference evidence="1" key="1">
    <citation type="submission" date="2024-03" db="EMBL/GenBank/DDBJ databases">
        <title>WGS assembly of Saponaria officinalis var. Norfolk2.</title>
        <authorList>
            <person name="Jenkins J."/>
            <person name="Shu S."/>
            <person name="Grimwood J."/>
            <person name="Barry K."/>
            <person name="Goodstein D."/>
            <person name="Schmutz J."/>
            <person name="Leebens-Mack J."/>
            <person name="Osbourn A."/>
        </authorList>
    </citation>
    <scope>NUCLEOTIDE SEQUENCE [LARGE SCALE GENOMIC DNA]</scope>
    <source>
        <strain evidence="1">JIC</strain>
    </source>
</reference>
<evidence type="ECO:0000313" key="2">
    <source>
        <dbReference type="Proteomes" id="UP001443914"/>
    </source>
</evidence>
<gene>
    <name evidence="1" type="ORF">RND81_12G148900</name>
</gene>
<keyword evidence="2" id="KW-1185">Reference proteome</keyword>
<proteinExistence type="predicted"/>
<dbReference type="EMBL" id="JBDFQZ010000012">
    <property type="protein sequence ID" value="KAK9673138.1"/>
    <property type="molecule type" value="Genomic_DNA"/>
</dbReference>
<dbReference type="InterPro" id="IPR036691">
    <property type="entry name" value="Endo/exonu/phosph_ase_sf"/>
</dbReference>
<dbReference type="PANTHER" id="PTHR33710:SF71">
    <property type="entry name" value="ENDONUCLEASE_EXONUCLEASE_PHOSPHATASE DOMAIN-CONTAINING PROTEIN"/>
    <property type="match status" value="1"/>
</dbReference>
<protein>
    <recommendedName>
        <fullName evidence="3">Endonuclease/exonuclease/phosphatase domain-containing protein</fullName>
    </recommendedName>
</protein>
<dbReference type="PANTHER" id="PTHR33710">
    <property type="entry name" value="BNAC02G09200D PROTEIN"/>
    <property type="match status" value="1"/>
</dbReference>
<organism evidence="1 2">
    <name type="scientific">Saponaria officinalis</name>
    <name type="common">Common soapwort</name>
    <name type="synonym">Lychnis saponaria</name>
    <dbReference type="NCBI Taxonomy" id="3572"/>
    <lineage>
        <taxon>Eukaryota</taxon>
        <taxon>Viridiplantae</taxon>
        <taxon>Streptophyta</taxon>
        <taxon>Embryophyta</taxon>
        <taxon>Tracheophyta</taxon>
        <taxon>Spermatophyta</taxon>
        <taxon>Magnoliopsida</taxon>
        <taxon>eudicotyledons</taxon>
        <taxon>Gunneridae</taxon>
        <taxon>Pentapetalae</taxon>
        <taxon>Caryophyllales</taxon>
        <taxon>Caryophyllaceae</taxon>
        <taxon>Caryophylleae</taxon>
        <taxon>Saponaria</taxon>
    </lineage>
</organism>
<comment type="caution">
    <text evidence="1">The sequence shown here is derived from an EMBL/GenBank/DDBJ whole genome shotgun (WGS) entry which is preliminary data.</text>
</comment>
<evidence type="ECO:0008006" key="3">
    <source>
        <dbReference type="Google" id="ProtNLM"/>
    </source>
</evidence>
<dbReference type="AlphaFoldDB" id="A0AAW1HAQ8"/>
<dbReference type="SUPFAM" id="SSF56219">
    <property type="entry name" value="DNase I-like"/>
    <property type="match status" value="1"/>
</dbReference>
<evidence type="ECO:0000313" key="1">
    <source>
        <dbReference type="EMBL" id="KAK9673138.1"/>
    </source>
</evidence>
<name>A0AAW1HAQ8_SAPOF</name>